<sequence length="307" mass="33977">MVSVRFIQDSDGGNCNFDLGPLPGFEVLLSRLETKLQLAEFRVEFPAGIRIVKIQSRTWTVVVANTIDSVVPMIDCLMLSPIVNDYDEVLDIDMYVRTCWTTIVALGCVQTAVSIGFAVTLIDSPEFVPLIFPRLLQVLRSERKFKNEAVMHALADEQFSSIPLLFSFGMSWRDCDPEECVNSISESICIAVSKGSSNELKNGSLCPELSPAVSIFFELRPPLLKCKRLNAVADEDEELFDIPSLSDPLEPLSPLSISLIPFTCAFNTFVFICAIVGGFENVDSAELIAFRLPKLFILLLLVPVVEA</sequence>
<protein>
    <submittedName>
        <fullName evidence="2">Uncharacterized protein</fullName>
    </submittedName>
</protein>
<keyword evidence="1" id="KW-0812">Transmembrane</keyword>
<dbReference type="AlphaFoldDB" id="A0A1A9W2G2"/>
<keyword evidence="1" id="KW-0472">Membrane</keyword>
<accession>A0A1A9W2G2</accession>
<name>A0A1A9W2G2_9MUSC</name>
<dbReference type="EnsemblMetazoa" id="GBRI003958-RA">
    <property type="protein sequence ID" value="GBRI003958-PA"/>
    <property type="gene ID" value="GBRI003958"/>
</dbReference>
<dbReference type="Proteomes" id="UP000091820">
    <property type="component" value="Unassembled WGS sequence"/>
</dbReference>
<reference evidence="2" key="2">
    <citation type="submission" date="2020-05" db="UniProtKB">
        <authorList>
            <consortium name="EnsemblMetazoa"/>
        </authorList>
    </citation>
    <scope>IDENTIFICATION</scope>
    <source>
        <strain evidence="2">IAEA</strain>
    </source>
</reference>
<keyword evidence="3" id="KW-1185">Reference proteome</keyword>
<evidence type="ECO:0000313" key="2">
    <source>
        <dbReference type="EnsemblMetazoa" id="GBRI003958-PA"/>
    </source>
</evidence>
<reference evidence="3" key="1">
    <citation type="submission" date="2014-03" db="EMBL/GenBank/DDBJ databases">
        <authorList>
            <person name="Aksoy S."/>
            <person name="Warren W."/>
            <person name="Wilson R.K."/>
        </authorList>
    </citation>
    <scope>NUCLEOTIDE SEQUENCE [LARGE SCALE GENOMIC DNA]</scope>
    <source>
        <strain evidence="3">IAEA</strain>
    </source>
</reference>
<proteinExistence type="predicted"/>
<feature type="transmembrane region" description="Helical" evidence="1">
    <location>
        <begin position="255"/>
        <end position="276"/>
    </location>
</feature>
<keyword evidence="1" id="KW-1133">Transmembrane helix</keyword>
<evidence type="ECO:0000256" key="1">
    <source>
        <dbReference type="SAM" id="Phobius"/>
    </source>
</evidence>
<dbReference type="VEuPathDB" id="VectorBase:GBRI003958"/>
<organism evidence="2 3">
    <name type="scientific">Glossina brevipalpis</name>
    <dbReference type="NCBI Taxonomy" id="37001"/>
    <lineage>
        <taxon>Eukaryota</taxon>
        <taxon>Metazoa</taxon>
        <taxon>Ecdysozoa</taxon>
        <taxon>Arthropoda</taxon>
        <taxon>Hexapoda</taxon>
        <taxon>Insecta</taxon>
        <taxon>Pterygota</taxon>
        <taxon>Neoptera</taxon>
        <taxon>Endopterygota</taxon>
        <taxon>Diptera</taxon>
        <taxon>Brachycera</taxon>
        <taxon>Muscomorpha</taxon>
        <taxon>Hippoboscoidea</taxon>
        <taxon>Glossinidae</taxon>
        <taxon>Glossina</taxon>
    </lineage>
</organism>
<evidence type="ECO:0000313" key="3">
    <source>
        <dbReference type="Proteomes" id="UP000091820"/>
    </source>
</evidence>